<name>A0A6N7PUZ3_9BACT</name>
<feature type="domain" description="DUF1883" evidence="1">
    <location>
        <begin position="48"/>
        <end position="129"/>
    </location>
</feature>
<keyword evidence="3" id="KW-1185">Reference proteome</keyword>
<dbReference type="Pfam" id="PF08980">
    <property type="entry name" value="DUF1883"/>
    <property type="match status" value="1"/>
</dbReference>
<reference evidence="2 3" key="1">
    <citation type="submission" date="2019-10" db="EMBL/GenBank/DDBJ databases">
        <title>A soil myxobacterium in the family Polyangiaceae.</title>
        <authorList>
            <person name="Li Y."/>
            <person name="Wang J."/>
        </authorList>
    </citation>
    <scope>NUCLEOTIDE SEQUENCE [LARGE SCALE GENOMIC DNA]</scope>
    <source>
        <strain evidence="2 3">DSM 14734</strain>
    </source>
</reference>
<dbReference type="Proteomes" id="UP000440224">
    <property type="component" value="Unassembled WGS sequence"/>
</dbReference>
<dbReference type="Gene3D" id="4.10.1210.10">
    <property type="entry name" value="Atu1913-like"/>
    <property type="match status" value="1"/>
</dbReference>
<sequence length="133" mass="14702">MLLIGSDLFEHGSADCQPRFRASRPWRARAPPCACSTRGAPGDRMDFLKYELDAGPDDIIEVTLSSQANVRLLDSANFQRYRRGASHRCIGGLAKQSPFHLRAPHSGRWYVAIDLGGYKGNVRASVRVLHGHA</sequence>
<proteinExistence type="predicted"/>
<dbReference type="InterPro" id="IPR015073">
    <property type="entry name" value="DUF1883"/>
</dbReference>
<evidence type="ECO:0000259" key="1">
    <source>
        <dbReference type="Pfam" id="PF08980"/>
    </source>
</evidence>
<protein>
    <submittedName>
        <fullName evidence="2">DUF1883 domain-containing protein</fullName>
    </submittedName>
</protein>
<evidence type="ECO:0000313" key="3">
    <source>
        <dbReference type="Proteomes" id="UP000440224"/>
    </source>
</evidence>
<dbReference type="EMBL" id="WJIE01000006">
    <property type="protein sequence ID" value="MRG94626.1"/>
    <property type="molecule type" value="Genomic_DNA"/>
</dbReference>
<accession>A0A6N7PUZ3</accession>
<gene>
    <name evidence="2" type="ORF">GF068_22290</name>
</gene>
<dbReference type="SUPFAM" id="SSF141099">
    <property type="entry name" value="Atu1913-like"/>
    <property type="match status" value="1"/>
</dbReference>
<dbReference type="AlphaFoldDB" id="A0A6N7PUZ3"/>
<evidence type="ECO:0000313" key="2">
    <source>
        <dbReference type="EMBL" id="MRG94626.1"/>
    </source>
</evidence>
<dbReference type="OrthoDB" id="4774809at2"/>
<dbReference type="InterPro" id="IPR036488">
    <property type="entry name" value="DUF1883-like_sf"/>
</dbReference>
<organism evidence="2 3">
    <name type="scientific">Polyangium spumosum</name>
    <dbReference type="NCBI Taxonomy" id="889282"/>
    <lineage>
        <taxon>Bacteria</taxon>
        <taxon>Pseudomonadati</taxon>
        <taxon>Myxococcota</taxon>
        <taxon>Polyangia</taxon>
        <taxon>Polyangiales</taxon>
        <taxon>Polyangiaceae</taxon>
        <taxon>Polyangium</taxon>
    </lineage>
</organism>
<comment type="caution">
    <text evidence="2">The sequence shown here is derived from an EMBL/GenBank/DDBJ whole genome shotgun (WGS) entry which is preliminary data.</text>
</comment>